<evidence type="ECO:0000313" key="1">
    <source>
        <dbReference type="EMBL" id="EDR05822.1"/>
    </source>
</evidence>
<organism evidence="2">
    <name type="scientific">Laccaria bicolor (strain S238N-H82 / ATCC MYA-4686)</name>
    <name type="common">Bicoloured deceiver</name>
    <name type="synonym">Laccaria laccata var. bicolor</name>
    <dbReference type="NCBI Taxonomy" id="486041"/>
    <lineage>
        <taxon>Eukaryota</taxon>
        <taxon>Fungi</taxon>
        <taxon>Dikarya</taxon>
        <taxon>Basidiomycota</taxon>
        <taxon>Agaricomycotina</taxon>
        <taxon>Agaricomycetes</taxon>
        <taxon>Agaricomycetidae</taxon>
        <taxon>Agaricales</taxon>
        <taxon>Agaricineae</taxon>
        <taxon>Hydnangiaceae</taxon>
        <taxon>Laccaria</taxon>
    </lineage>
</organism>
<proteinExistence type="predicted"/>
<dbReference type="HOGENOM" id="CLU_2073574_0_0_1"/>
<name>B0DI07_LACBS</name>
<dbReference type="InParanoid" id="B0DI07"/>
<dbReference type="AlphaFoldDB" id="B0DI07"/>
<protein>
    <submittedName>
        <fullName evidence="1">Predicted protein</fullName>
    </submittedName>
</protein>
<accession>B0DI07</accession>
<dbReference type="EMBL" id="DS547111">
    <property type="protein sequence ID" value="EDR05822.1"/>
    <property type="molecule type" value="Genomic_DNA"/>
</dbReference>
<dbReference type="RefSeq" id="XP_001883498.1">
    <property type="nucleotide sequence ID" value="XM_001883463.1"/>
</dbReference>
<dbReference type="GeneID" id="6079164"/>
<dbReference type="Proteomes" id="UP000001194">
    <property type="component" value="Unassembled WGS sequence"/>
</dbReference>
<reference evidence="1 2" key="1">
    <citation type="journal article" date="2008" name="Nature">
        <title>The genome of Laccaria bicolor provides insights into mycorrhizal symbiosis.</title>
        <authorList>
            <person name="Martin F."/>
            <person name="Aerts A."/>
            <person name="Ahren D."/>
            <person name="Brun A."/>
            <person name="Danchin E.G.J."/>
            <person name="Duchaussoy F."/>
            <person name="Gibon J."/>
            <person name="Kohler A."/>
            <person name="Lindquist E."/>
            <person name="Pereda V."/>
            <person name="Salamov A."/>
            <person name="Shapiro H.J."/>
            <person name="Wuyts J."/>
            <person name="Blaudez D."/>
            <person name="Buee M."/>
            <person name="Brokstein P."/>
            <person name="Canbaeck B."/>
            <person name="Cohen D."/>
            <person name="Courty P.E."/>
            <person name="Coutinho P.M."/>
            <person name="Delaruelle C."/>
            <person name="Detter J.C."/>
            <person name="Deveau A."/>
            <person name="DiFazio S."/>
            <person name="Duplessis S."/>
            <person name="Fraissinet-Tachet L."/>
            <person name="Lucic E."/>
            <person name="Frey-Klett P."/>
            <person name="Fourrey C."/>
            <person name="Feussner I."/>
            <person name="Gay G."/>
            <person name="Grimwood J."/>
            <person name="Hoegger P.J."/>
            <person name="Jain P."/>
            <person name="Kilaru S."/>
            <person name="Labbe J."/>
            <person name="Lin Y.C."/>
            <person name="Legue V."/>
            <person name="Le Tacon F."/>
            <person name="Marmeisse R."/>
            <person name="Melayah D."/>
            <person name="Montanini B."/>
            <person name="Muratet M."/>
            <person name="Nehls U."/>
            <person name="Niculita-Hirzel H."/>
            <person name="Oudot-Le Secq M.P."/>
            <person name="Peter M."/>
            <person name="Quesneville H."/>
            <person name="Rajashekar B."/>
            <person name="Reich M."/>
            <person name="Rouhier N."/>
            <person name="Schmutz J."/>
            <person name="Yin T."/>
            <person name="Chalot M."/>
            <person name="Henrissat B."/>
            <person name="Kuees U."/>
            <person name="Lucas S."/>
            <person name="Van de Peer Y."/>
            <person name="Podila G.K."/>
            <person name="Polle A."/>
            <person name="Pukkila P.J."/>
            <person name="Richardson P.M."/>
            <person name="Rouze P."/>
            <person name="Sanders I.R."/>
            <person name="Stajich J.E."/>
            <person name="Tunlid A."/>
            <person name="Tuskan G."/>
            <person name="Grigoriev I.V."/>
        </authorList>
    </citation>
    <scope>NUCLEOTIDE SEQUENCE [LARGE SCALE GENOMIC DNA]</scope>
    <source>
        <strain evidence="2">S238N-H82 / ATCC MYA-4686</strain>
    </source>
</reference>
<keyword evidence="2" id="KW-1185">Reference proteome</keyword>
<dbReference type="KEGG" id="lbc:LACBIDRAFT_329439"/>
<gene>
    <name evidence="1" type="ORF">LACBIDRAFT_329439</name>
</gene>
<evidence type="ECO:0000313" key="2">
    <source>
        <dbReference type="Proteomes" id="UP000001194"/>
    </source>
</evidence>
<sequence length="118" mass="13435">MRPFTLVPLLTFGSRSVQIGNYVKRRKVRRIASIENLNDSADRFVDVLRCDTGATFVAGHPSSLKLKILIECRNSGEFLKTRSIELVFDKYTGAVLYSSRKYPWPHGHELSFSGWRSA</sequence>